<dbReference type="InterPro" id="IPR029058">
    <property type="entry name" value="AB_hydrolase_fold"/>
</dbReference>
<dbReference type="AlphaFoldDB" id="A0A9W9P6M3"/>
<reference evidence="1" key="2">
    <citation type="journal article" date="2023" name="IMA Fungus">
        <title>Comparative genomic study of the Penicillium genus elucidates a diverse pangenome and 15 lateral gene transfer events.</title>
        <authorList>
            <person name="Petersen C."/>
            <person name="Sorensen T."/>
            <person name="Nielsen M.R."/>
            <person name="Sondergaard T.E."/>
            <person name="Sorensen J.L."/>
            <person name="Fitzpatrick D.A."/>
            <person name="Frisvad J.C."/>
            <person name="Nielsen K.L."/>
        </authorList>
    </citation>
    <scope>NUCLEOTIDE SEQUENCE</scope>
    <source>
        <strain evidence="1">IBT 19713</strain>
    </source>
</reference>
<gene>
    <name evidence="1" type="ORF">N7468_003558</name>
</gene>
<comment type="caution">
    <text evidence="1">The sequence shown here is derived from an EMBL/GenBank/DDBJ whole genome shotgun (WGS) entry which is preliminary data.</text>
</comment>
<dbReference type="GO" id="GO:0072330">
    <property type="term" value="P:monocarboxylic acid biosynthetic process"/>
    <property type="evidence" value="ECO:0007669"/>
    <property type="project" value="UniProtKB-ARBA"/>
</dbReference>
<accession>A0A9W9P6M3</accession>
<keyword evidence="2" id="KW-1185">Reference proteome</keyword>
<proteinExistence type="predicted"/>
<evidence type="ECO:0000313" key="1">
    <source>
        <dbReference type="EMBL" id="KAJ5238939.1"/>
    </source>
</evidence>
<dbReference type="Gene3D" id="3.40.50.1820">
    <property type="entry name" value="alpha/beta hydrolase"/>
    <property type="match status" value="1"/>
</dbReference>
<protein>
    <submittedName>
        <fullName evidence="1">Uncharacterized protein</fullName>
    </submittedName>
</protein>
<dbReference type="Proteomes" id="UP001150941">
    <property type="component" value="Unassembled WGS sequence"/>
</dbReference>
<dbReference type="GeneID" id="83200158"/>
<dbReference type="RefSeq" id="XP_058331858.1">
    <property type="nucleotide sequence ID" value="XM_058472855.1"/>
</dbReference>
<dbReference type="SUPFAM" id="SSF53474">
    <property type="entry name" value="alpha/beta-Hydrolases"/>
    <property type="match status" value="1"/>
</dbReference>
<organism evidence="1 2">
    <name type="scientific">Penicillium chermesinum</name>
    <dbReference type="NCBI Taxonomy" id="63820"/>
    <lineage>
        <taxon>Eukaryota</taxon>
        <taxon>Fungi</taxon>
        <taxon>Dikarya</taxon>
        <taxon>Ascomycota</taxon>
        <taxon>Pezizomycotina</taxon>
        <taxon>Eurotiomycetes</taxon>
        <taxon>Eurotiomycetidae</taxon>
        <taxon>Eurotiales</taxon>
        <taxon>Aspergillaceae</taxon>
        <taxon>Penicillium</taxon>
    </lineage>
</organism>
<dbReference type="OrthoDB" id="408631at2759"/>
<sequence length="168" mass="19408">MTFLTAETTAVLALRTADAETRLWNKVIQKLLERVPGYKYFQRVNAPKYFDRSESNVTAYLGIIFATDTGYQNRWSTSTSNISEVCLNLNWWTNAGFFDFKFPIMIWNQASDETSNKAWWYGGGVALKDMILVTFSRCGSAFGYLAHSELNAEGLNYWPQYLRKLWHP</sequence>
<name>A0A9W9P6M3_9EURO</name>
<reference evidence="1" key="1">
    <citation type="submission" date="2022-11" db="EMBL/GenBank/DDBJ databases">
        <authorList>
            <person name="Petersen C."/>
        </authorList>
    </citation>
    <scope>NUCLEOTIDE SEQUENCE</scope>
    <source>
        <strain evidence="1">IBT 19713</strain>
    </source>
</reference>
<dbReference type="GO" id="GO:0017000">
    <property type="term" value="P:antibiotic biosynthetic process"/>
    <property type="evidence" value="ECO:0007669"/>
    <property type="project" value="UniProtKB-ARBA"/>
</dbReference>
<dbReference type="EMBL" id="JAPQKS010000003">
    <property type="protein sequence ID" value="KAJ5238939.1"/>
    <property type="molecule type" value="Genomic_DNA"/>
</dbReference>
<evidence type="ECO:0000313" key="2">
    <source>
        <dbReference type="Proteomes" id="UP001150941"/>
    </source>
</evidence>